<dbReference type="AlphaFoldDB" id="H0EM44"/>
<keyword evidence="3" id="KW-1185">Reference proteome</keyword>
<accession>H0EM44</accession>
<feature type="region of interest" description="Disordered" evidence="1">
    <location>
        <begin position="120"/>
        <end position="155"/>
    </location>
</feature>
<dbReference type="EMBL" id="AGUE01000083">
    <property type="protein sequence ID" value="EHL00388.1"/>
    <property type="molecule type" value="Genomic_DNA"/>
</dbReference>
<feature type="region of interest" description="Disordered" evidence="1">
    <location>
        <begin position="200"/>
        <end position="223"/>
    </location>
</feature>
<feature type="compositionally biased region" description="Gly residues" evidence="1">
    <location>
        <begin position="135"/>
        <end position="155"/>
    </location>
</feature>
<dbReference type="InParanoid" id="H0EM44"/>
<evidence type="ECO:0008006" key="4">
    <source>
        <dbReference type="Google" id="ProtNLM"/>
    </source>
</evidence>
<name>H0EM44_GLAL7</name>
<reference evidence="2 3" key="1">
    <citation type="journal article" date="2012" name="Eukaryot. Cell">
        <title>Genome sequence of the fungus Glarea lozoyensis: the first genome sequence of a species from the Helotiaceae family.</title>
        <authorList>
            <person name="Youssar L."/>
            <person name="Gruening B.A."/>
            <person name="Erxleben A."/>
            <person name="Guenther S."/>
            <person name="Huettel W."/>
        </authorList>
    </citation>
    <scope>NUCLEOTIDE SEQUENCE [LARGE SCALE GENOMIC DNA]</scope>
    <source>
        <strain evidence="3">ATCC 74030 / MF5533</strain>
    </source>
</reference>
<evidence type="ECO:0000313" key="2">
    <source>
        <dbReference type="EMBL" id="EHL00388.1"/>
    </source>
</evidence>
<feature type="region of interest" description="Disordered" evidence="1">
    <location>
        <begin position="1"/>
        <end position="47"/>
    </location>
</feature>
<sequence length="223" mass="24633">MSNPPRSLSLSPLPEFEPEPAPSPAKTPAGKWQHDARSGPRKVLAAGKGRQPYWTAEELRYLIETVVPKKEKEFLSWKEAAALMQEQFPDRRTFTAVTLTNQYGRLKKNPVDTAMSRPVVKPKVKQRPGRPRKNGGTGLGGQEEGVDGGVDGGAGGEVVVKMEEEDGVNIPEKKLLSDMTSKEIREKVFYLLERAQERYQAASSETPTSLEDPGCAIKIEDMD</sequence>
<proteinExistence type="predicted"/>
<organism evidence="2 3">
    <name type="scientific">Glarea lozoyensis (strain ATCC 74030 / MF5533)</name>
    <dbReference type="NCBI Taxonomy" id="1104152"/>
    <lineage>
        <taxon>Eukaryota</taxon>
        <taxon>Fungi</taxon>
        <taxon>Dikarya</taxon>
        <taxon>Ascomycota</taxon>
        <taxon>Pezizomycotina</taxon>
        <taxon>Leotiomycetes</taxon>
        <taxon>Helotiales</taxon>
        <taxon>Helotiaceae</taxon>
        <taxon>Glarea</taxon>
    </lineage>
</organism>
<dbReference type="Proteomes" id="UP000005446">
    <property type="component" value="Unassembled WGS sequence"/>
</dbReference>
<feature type="compositionally biased region" description="Basic residues" evidence="1">
    <location>
        <begin position="120"/>
        <end position="133"/>
    </location>
</feature>
<evidence type="ECO:0000313" key="3">
    <source>
        <dbReference type="Proteomes" id="UP000005446"/>
    </source>
</evidence>
<feature type="compositionally biased region" description="Low complexity" evidence="1">
    <location>
        <begin position="1"/>
        <end position="14"/>
    </location>
</feature>
<comment type="caution">
    <text evidence="2">The sequence shown here is derived from an EMBL/GenBank/DDBJ whole genome shotgun (WGS) entry which is preliminary data.</text>
</comment>
<dbReference type="OrthoDB" id="10316117at2759"/>
<protein>
    <recommendedName>
        <fullName evidence="4">Myb-like domain-containing protein</fullName>
    </recommendedName>
</protein>
<gene>
    <name evidence="2" type="ORF">M7I_3670</name>
</gene>
<dbReference type="HOGENOM" id="CLU_1240245_0_0_1"/>
<evidence type="ECO:0000256" key="1">
    <source>
        <dbReference type="SAM" id="MobiDB-lite"/>
    </source>
</evidence>